<evidence type="ECO:0000259" key="9">
    <source>
        <dbReference type="PROSITE" id="PS50929"/>
    </source>
</evidence>
<protein>
    <submittedName>
        <fullName evidence="10">ATP-binding cassette domain-containing protein</fullName>
    </submittedName>
</protein>
<evidence type="ECO:0000256" key="4">
    <source>
        <dbReference type="ARBA" id="ARBA00022840"/>
    </source>
</evidence>
<dbReference type="Proteomes" id="UP000477083">
    <property type="component" value="Unassembled WGS sequence"/>
</dbReference>
<evidence type="ECO:0000256" key="7">
    <source>
        <dbReference type="SAM" id="Phobius"/>
    </source>
</evidence>
<dbReference type="GO" id="GO:0005886">
    <property type="term" value="C:plasma membrane"/>
    <property type="evidence" value="ECO:0007669"/>
    <property type="project" value="UniProtKB-SubCell"/>
</dbReference>
<feature type="transmembrane region" description="Helical" evidence="7">
    <location>
        <begin position="62"/>
        <end position="82"/>
    </location>
</feature>
<dbReference type="Gene3D" id="3.40.50.300">
    <property type="entry name" value="P-loop containing nucleotide triphosphate hydrolases"/>
    <property type="match status" value="1"/>
</dbReference>
<keyword evidence="4 10" id="KW-0067">ATP-binding</keyword>
<dbReference type="GO" id="GO:0005524">
    <property type="term" value="F:ATP binding"/>
    <property type="evidence" value="ECO:0007669"/>
    <property type="project" value="UniProtKB-KW"/>
</dbReference>
<dbReference type="SMART" id="SM00382">
    <property type="entry name" value="AAA"/>
    <property type="match status" value="1"/>
</dbReference>
<keyword evidence="3" id="KW-0547">Nucleotide-binding</keyword>
<organism evidence="10 11">
    <name type="scientific">Frigidibacter albus</name>
    <dbReference type="NCBI Taxonomy" id="1465486"/>
    <lineage>
        <taxon>Bacteria</taxon>
        <taxon>Pseudomonadati</taxon>
        <taxon>Pseudomonadota</taxon>
        <taxon>Alphaproteobacteria</taxon>
        <taxon>Rhodobacterales</taxon>
        <taxon>Paracoccaceae</taxon>
        <taxon>Frigidibacter</taxon>
    </lineage>
</organism>
<feature type="transmembrane region" description="Helical" evidence="7">
    <location>
        <begin position="141"/>
        <end position="159"/>
    </location>
</feature>
<dbReference type="Pfam" id="PF00664">
    <property type="entry name" value="ABC_membrane"/>
    <property type="match status" value="1"/>
</dbReference>
<evidence type="ECO:0000259" key="8">
    <source>
        <dbReference type="PROSITE" id="PS50893"/>
    </source>
</evidence>
<dbReference type="GO" id="GO:0034040">
    <property type="term" value="F:ATPase-coupled lipid transmembrane transporter activity"/>
    <property type="evidence" value="ECO:0007669"/>
    <property type="project" value="TreeGrafter"/>
</dbReference>
<dbReference type="PANTHER" id="PTHR24221">
    <property type="entry name" value="ATP-BINDING CASSETTE SUB-FAMILY B"/>
    <property type="match status" value="1"/>
</dbReference>
<dbReference type="EMBL" id="WWNR01000011">
    <property type="protein sequence ID" value="MZQ90622.1"/>
    <property type="molecule type" value="Genomic_DNA"/>
</dbReference>
<keyword evidence="6 7" id="KW-0472">Membrane</keyword>
<dbReference type="Pfam" id="PF00005">
    <property type="entry name" value="ABC_tran"/>
    <property type="match status" value="1"/>
</dbReference>
<dbReference type="Gene3D" id="1.20.1560.10">
    <property type="entry name" value="ABC transporter type 1, transmembrane domain"/>
    <property type="match status" value="1"/>
</dbReference>
<keyword evidence="5 7" id="KW-1133">Transmembrane helix</keyword>
<comment type="subcellular location">
    <subcellularLocation>
        <location evidence="1">Cell membrane</location>
        <topology evidence="1">Multi-pass membrane protein</topology>
    </subcellularLocation>
</comment>
<sequence>MAQTQPQSAATQAATDLLAPGGVLQRRAARLSVLAALLWPLQAGVVALALGALLTGAAASPLLAALAFAGLGLLRAGLGLLAEARAQAAAEAVIAAARARIVAAEARRAEDSPFGGAGSIAALAGEKLDLLAPYVTRYAPAMARVRVVPLVILALAFWHSWAVGVVLLISGPLIPVFMALIGLAAKEASARQMAEIGTLNDFLVERLSALVDIRLLGAGAAVQEGFAAQAGDLRARTMAVLRVAFLSSTVLELFAAIGVAMVAVYVGFSLLGALSFGAWGGAISPEAGIFLLLLAPEFYQPLRDLSAAWHDKAAATAVIEEVEVWAADPGLQLPGTGGTAMRLEGPASVALLGCQTPAGLALPDIRIAAGERVALVGASGTGKTSALRLMAGLELPVAGQVVVAGQGLTAGNADGWRARLGWMPQAPHFLSGSLRQNLTLGRDGDLGAALATAAVGEVVAAMPQGLATRLGETGGGLSGGEARRITLARAVHGAPDLILADEPTADLDAATARIVTEGLLAQAARGVTLIVATHDRQLAARMDRIIEIGGAQ</sequence>
<dbReference type="InterPro" id="IPR011527">
    <property type="entry name" value="ABC1_TM_dom"/>
</dbReference>
<dbReference type="AlphaFoldDB" id="A0A6L8VM55"/>
<evidence type="ECO:0000256" key="1">
    <source>
        <dbReference type="ARBA" id="ARBA00004651"/>
    </source>
</evidence>
<evidence type="ECO:0000313" key="11">
    <source>
        <dbReference type="Proteomes" id="UP000477083"/>
    </source>
</evidence>
<evidence type="ECO:0000256" key="6">
    <source>
        <dbReference type="ARBA" id="ARBA00023136"/>
    </source>
</evidence>
<dbReference type="PROSITE" id="PS50893">
    <property type="entry name" value="ABC_TRANSPORTER_2"/>
    <property type="match status" value="1"/>
</dbReference>
<dbReference type="InterPro" id="IPR027417">
    <property type="entry name" value="P-loop_NTPase"/>
</dbReference>
<dbReference type="InterPro" id="IPR039421">
    <property type="entry name" value="Type_1_exporter"/>
</dbReference>
<evidence type="ECO:0000256" key="3">
    <source>
        <dbReference type="ARBA" id="ARBA00022741"/>
    </source>
</evidence>
<accession>A0A6L8VM55</accession>
<reference evidence="10 11" key="1">
    <citation type="submission" date="2020-01" db="EMBL/GenBank/DDBJ databases">
        <title>Frigidibacter albus SP32T (=CGMCC 1.13995T).</title>
        <authorList>
            <person name="Liao X."/>
        </authorList>
    </citation>
    <scope>NUCLEOTIDE SEQUENCE [LARGE SCALE GENOMIC DNA]</scope>
    <source>
        <strain evidence="10 11">SP32</strain>
    </source>
</reference>
<dbReference type="SUPFAM" id="SSF90123">
    <property type="entry name" value="ABC transporter transmembrane region"/>
    <property type="match status" value="1"/>
</dbReference>
<dbReference type="CDD" id="cd18584">
    <property type="entry name" value="ABC_6TM_AarD_CydD"/>
    <property type="match status" value="1"/>
</dbReference>
<keyword evidence="2 7" id="KW-0812">Transmembrane</keyword>
<name>A0A6L8VM55_9RHOB</name>
<dbReference type="SUPFAM" id="SSF52540">
    <property type="entry name" value="P-loop containing nucleoside triphosphate hydrolases"/>
    <property type="match status" value="1"/>
</dbReference>
<dbReference type="GO" id="GO:0016887">
    <property type="term" value="F:ATP hydrolysis activity"/>
    <property type="evidence" value="ECO:0007669"/>
    <property type="project" value="InterPro"/>
</dbReference>
<evidence type="ECO:0000256" key="5">
    <source>
        <dbReference type="ARBA" id="ARBA00022989"/>
    </source>
</evidence>
<dbReference type="PROSITE" id="PS00211">
    <property type="entry name" value="ABC_TRANSPORTER_1"/>
    <property type="match status" value="1"/>
</dbReference>
<feature type="domain" description="ABC transporter" evidence="8">
    <location>
        <begin position="341"/>
        <end position="552"/>
    </location>
</feature>
<dbReference type="PANTHER" id="PTHR24221:SF261">
    <property type="entry name" value="GLUTATHIONE_L-CYSTEINE TRANSPORT SYSTEM ATP-BINDING_PERMEASE PROTEIN CYDD"/>
    <property type="match status" value="1"/>
</dbReference>
<comment type="caution">
    <text evidence="10">The sequence shown here is derived from an EMBL/GenBank/DDBJ whole genome shotgun (WGS) entry which is preliminary data.</text>
</comment>
<dbReference type="InterPro" id="IPR003593">
    <property type="entry name" value="AAA+_ATPase"/>
</dbReference>
<evidence type="ECO:0000313" key="10">
    <source>
        <dbReference type="EMBL" id="MZQ90622.1"/>
    </source>
</evidence>
<proteinExistence type="predicted"/>
<keyword evidence="11" id="KW-1185">Reference proteome</keyword>
<dbReference type="InterPro" id="IPR036640">
    <property type="entry name" value="ABC1_TM_sf"/>
</dbReference>
<evidence type="ECO:0000256" key="2">
    <source>
        <dbReference type="ARBA" id="ARBA00022692"/>
    </source>
</evidence>
<dbReference type="OrthoDB" id="9806127at2"/>
<feature type="domain" description="ABC transmembrane type-1" evidence="9">
    <location>
        <begin position="31"/>
        <end position="314"/>
    </location>
</feature>
<dbReference type="PROSITE" id="PS50929">
    <property type="entry name" value="ABC_TM1F"/>
    <property type="match status" value="1"/>
</dbReference>
<feature type="transmembrane region" description="Helical" evidence="7">
    <location>
        <begin position="165"/>
        <end position="185"/>
    </location>
</feature>
<dbReference type="RefSeq" id="WP_161348007.1">
    <property type="nucleotide sequence ID" value="NZ_BMGW01000011.1"/>
</dbReference>
<gene>
    <name evidence="10" type="ORF">GS660_16120</name>
</gene>
<dbReference type="InterPro" id="IPR017871">
    <property type="entry name" value="ABC_transporter-like_CS"/>
</dbReference>
<feature type="transmembrane region" description="Helical" evidence="7">
    <location>
        <begin position="33"/>
        <end position="56"/>
    </location>
</feature>
<dbReference type="InterPro" id="IPR003439">
    <property type="entry name" value="ABC_transporter-like_ATP-bd"/>
</dbReference>
<feature type="transmembrane region" description="Helical" evidence="7">
    <location>
        <begin position="243"/>
        <end position="268"/>
    </location>
</feature>
<dbReference type="GO" id="GO:0140359">
    <property type="term" value="F:ABC-type transporter activity"/>
    <property type="evidence" value="ECO:0007669"/>
    <property type="project" value="InterPro"/>
</dbReference>